<dbReference type="PRINTS" id="PR00171">
    <property type="entry name" value="SUGRTRNSPORT"/>
</dbReference>
<comment type="similarity">
    <text evidence="2 7">Belongs to the major facilitator superfamily. Sugar transporter (TC 2.A.1.1) family.</text>
</comment>
<evidence type="ECO:0000256" key="8">
    <source>
        <dbReference type="SAM" id="Coils"/>
    </source>
</evidence>
<evidence type="ECO:0000313" key="12">
    <source>
        <dbReference type="Proteomes" id="UP000095214"/>
    </source>
</evidence>
<dbReference type="PROSITE" id="PS00216">
    <property type="entry name" value="SUGAR_TRANSPORT_1"/>
    <property type="match status" value="2"/>
</dbReference>
<keyword evidence="12" id="KW-1185">Reference proteome</keyword>
<dbReference type="OrthoDB" id="9787026at2"/>
<accession>A0A1D8B0N3</accession>
<feature type="transmembrane region" description="Helical" evidence="9">
    <location>
        <begin position="14"/>
        <end position="39"/>
    </location>
</feature>
<dbReference type="PANTHER" id="PTHR48020:SF12">
    <property type="entry name" value="PROTON MYO-INOSITOL COTRANSPORTER"/>
    <property type="match status" value="1"/>
</dbReference>
<dbReference type="PANTHER" id="PTHR48020">
    <property type="entry name" value="PROTON MYO-INOSITOL COTRANSPORTER"/>
    <property type="match status" value="1"/>
</dbReference>
<evidence type="ECO:0000259" key="10">
    <source>
        <dbReference type="PROSITE" id="PS50850"/>
    </source>
</evidence>
<feature type="transmembrane region" description="Helical" evidence="9">
    <location>
        <begin position="308"/>
        <end position="332"/>
    </location>
</feature>
<feature type="coiled-coil region" evidence="8">
    <location>
        <begin position="233"/>
        <end position="260"/>
    </location>
</feature>
<dbReference type="EMBL" id="CP017298">
    <property type="protein sequence ID" value="AOS46707.1"/>
    <property type="molecule type" value="Genomic_DNA"/>
</dbReference>
<feature type="transmembrane region" description="Helical" evidence="9">
    <location>
        <begin position="123"/>
        <end position="148"/>
    </location>
</feature>
<dbReference type="NCBIfam" id="TIGR00879">
    <property type="entry name" value="SP"/>
    <property type="match status" value="1"/>
</dbReference>
<evidence type="ECO:0000256" key="5">
    <source>
        <dbReference type="ARBA" id="ARBA00022989"/>
    </source>
</evidence>
<evidence type="ECO:0000256" key="2">
    <source>
        <dbReference type="ARBA" id="ARBA00010992"/>
    </source>
</evidence>
<evidence type="ECO:0000313" key="11">
    <source>
        <dbReference type="EMBL" id="AOS46707.1"/>
    </source>
</evidence>
<dbReference type="InterPro" id="IPR003663">
    <property type="entry name" value="Sugar/inositol_transpt"/>
</dbReference>
<feature type="transmembrane region" description="Helical" evidence="9">
    <location>
        <begin position="378"/>
        <end position="403"/>
    </location>
</feature>
<name>A0A1D8B0N3_9ACTO</name>
<keyword evidence="6 9" id="KW-0472">Membrane</keyword>
<dbReference type="AlphaFoldDB" id="A0A1D8B0N3"/>
<feature type="transmembrane region" description="Helical" evidence="9">
    <location>
        <begin position="441"/>
        <end position="462"/>
    </location>
</feature>
<feature type="transmembrane region" description="Helical" evidence="9">
    <location>
        <begin position="160"/>
        <end position="182"/>
    </location>
</feature>
<evidence type="ECO:0000256" key="9">
    <source>
        <dbReference type="SAM" id="Phobius"/>
    </source>
</evidence>
<evidence type="ECO:0000256" key="6">
    <source>
        <dbReference type="ARBA" id="ARBA00023136"/>
    </source>
</evidence>
<dbReference type="InterPro" id="IPR036259">
    <property type="entry name" value="MFS_trans_sf"/>
</dbReference>
<reference evidence="11 12" key="1">
    <citation type="submission" date="2016-09" db="EMBL/GenBank/DDBJ databases">
        <title>Complete genome sequence of Actinomyces hongkongensis HKU8.</title>
        <authorList>
            <person name="Gao Y.-X."/>
            <person name="Zhou Y.-Y."/>
            <person name="Xie Y."/>
            <person name="Wang M."/>
            <person name="Wang S.-J."/>
            <person name="Shen S.-G."/>
        </authorList>
    </citation>
    <scope>NUCLEOTIDE SEQUENCE [LARGE SCALE GENOMIC DNA]</scope>
    <source>
        <strain evidence="11 12">HKU8</strain>
    </source>
</reference>
<dbReference type="KEGG" id="phon:BH719_01440"/>
<dbReference type="GO" id="GO:0022857">
    <property type="term" value="F:transmembrane transporter activity"/>
    <property type="evidence" value="ECO:0007669"/>
    <property type="project" value="InterPro"/>
</dbReference>
<feature type="transmembrane region" description="Helical" evidence="9">
    <location>
        <begin position="415"/>
        <end position="435"/>
    </location>
</feature>
<dbReference type="Gene3D" id="1.20.1250.20">
    <property type="entry name" value="MFS general substrate transporter like domains"/>
    <property type="match status" value="1"/>
</dbReference>
<dbReference type="SUPFAM" id="SSF103473">
    <property type="entry name" value="MFS general substrate transporter"/>
    <property type="match status" value="1"/>
</dbReference>
<dbReference type="InterPro" id="IPR050814">
    <property type="entry name" value="Myo-inositol_Transporter"/>
</dbReference>
<keyword evidence="8" id="KW-0175">Coiled coil</keyword>
<keyword evidence="3 7" id="KW-0813">Transport</keyword>
<feature type="transmembrane region" description="Helical" evidence="9">
    <location>
        <begin position="344"/>
        <end position="366"/>
    </location>
</feature>
<dbReference type="InterPro" id="IPR020846">
    <property type="entry name" value="MFS_dom"/>
</dbReference>
<evidence type="ECO:0000256" key="3">
    <source>
        <dbReference type="ARBA" id="ARBA00022448"/>
    </source>
</evidence>
<sequence length="485" mass="51988">MTTPSASQSKTSPLVIRSAIVASLGGLLFGFDTAVISGAEEKLKALYALSSFGEGMIVAIATIGTILGAIVAGRLADHFGRKPVLFWIGILFGVGALATALAPTPDLVAGAGGAMTASSSMPITFFMVFRFLGGVGVGMSSVVAPIYTAEIAPARVRGRLVGLVQFNIVFGILLAYASNAIIREIAHEDVAWRWMLGVMAVPAVFFLLFLMAVPETPRWLFAHRREDEARAISARLTNSAEESEEQMKEIADQLAEDRAAGHVPFFTRRYRKVILMAFCIAMFNQLSGINAILYYAPKVMKLAGGEAIFGAAFPYIASVVVGLMNLIATMAALTVIDKLGRRQLMIVGSIGYLVSLGFLAGMMFAYEAGAVTGSAAVWLVLIGLLGFIASHAFGQGSVIWVFISEIFPNRVRARGQSLGSLTHWTFAFITTYAFPVLTDKLGGGFAFGIFFLCMVGQLFWVLKVMPETKGIPLEEMEEKLGLSDD</sequence>
<feature type="transmembrane region" description="Helical" evidence="9">
    <location>
        <begin position="273"/>
        <end position="296"/>
    </location>
</feature>
<dbReference type="PROSITE" id="PS00217">
    <property type="entry name" value="SUGAR_TRANSPORT_2"/>
    <property type="match status" value="1"/>
</dbReference>
<evidence type="ECO:0000256" key="4">
    <source>
        <dbReference type="ARBA" id="ARBA00022692"/>
    </source>
</evidence>
<dbReference type="InterPro" id="IPR005829">
    <property type="entry name" value="Sugar_transporter_CS"/>
</dbReference>
<comment type="subcellular location">
    <subcellularLocation>
        <location evidence="1">Cell membrane</location>
        <topology evidence="1">Multi-pass membrane protein</topology>
    </subcellularLocation>
</comment>
<feature type="transmembrane region" description="Helical" evidence="9">
    <location>
        <begin position="45"/>
        <end position="72"/>
    </location>
</feature>
<dbReference type="RefSeq" id="WP_009400103.1">
    <property type="nucleotide sequence ID" value="NZ_CP017298.1"/>
</dbReference>
<dbReference type="Proteomes" id="UP000095214">
    <property type="component" value="Chromosome"/>
</dbReference>
<dbReference type="Pfam" id="PF00083">
    <property type="entry name" value="Sugar_tr"/>
    <property type="match status" value="1"/>
</dbReference>
<organism evidence="11 12">
    <name type="scientific">Pauljensenia hongkongensis</name>
    <dbReference type="NCBI Taxonomy" id="178339"/>
    <lineage>
        <taxon>Bacteria</taxon>
        <taxon>Bacillati</taxon>
        <taxon>Actinomycetota</taxon>
        <taxon>Actinomycetes</taxon>
        <taxon>Actinomycetales</taxon>
        <taxon>Actinomycetaceae</taxon>
        <taxon>Pauljensenia</taxon>
    </lineage>
</organism>
<dbReference type="PROSITE" id="PS50850">
    <property type="entry name" value="MFS"/>
    <property type="match status" value="1"/>
</dbReference>
<gene>
    <name evidence="11" type="ORF">BH719_01440</name>
</gene>
<keyword evidence="5 9" id="KW-1133">Transmembrane helix</keyword>
<evidence type="ECO:0000256" key="7">
    <source>
        <dbReference type="RuleBase" id="RU003346"/>
    </source>
</evidence>
<feature type="transmembrane region" description="Helical" evidence="9">
    <location>
        <begin position="84"/>
        <end position="103"/>
    </location>
</feature>
<protein>
    <submittedName>
        <fullName evidence="11">MFS transporter</fullName>
    </submittedName>
</protein>
<dbReference type="GO" id="GO:0005886">
    <property type="term" value="C:plasma membrane"/>
    <property type="evidence" value="ECO:0007669"/>
    <property type="project" value="UniProtKB-SubCell"/>
</dbReference>
<feature type="domain" description="Major facilitator superfamily (MFS) profile" evidence="10">
    <location>
        <begin position="18"/>
        <end position="469"/>
    </location>
</feature>
<dbReference type="InterPro" id="IPR005828">
    <property type="entry name" value="MFS_sugar_transport-like"/>
</dbReference>
<feature type="transmembrane region" description="Helical" evidence="9">
    <location>
        <begin position="194"/>
        <end position="213"/>
    </location>
</feature>
<proteinExistence type="inferred from homology"/>
<keyword evidence="4 9" id="KW-0812">Transmembrane</keyword>
<evidence type="ECO:0000256" key="1">
    <source>
        <dbReference type="ARBA" id="ARBA00004651"/>
    </source>
</evidence>